<protein>
    <submittedName>
        <fullName evidence="2">Uncharacterized protein</fullName>
    </submittedName>
</protein>
<feature type="region of interest" description="Disordered" evidence="1">
    <location>
        <begin position="203"/>
        <end position="232"/>
    </location>
</feature>
<proteinExistence type="predicted"/>
<feature type="compositionally biased region" description="Low complexity" evidence="1">
    <location>
        <begin position="550"/>
        <end position="562"/>
    </location>
</feature>
<keyword evidence="3" id="KW-1185">Reference proteome</keyword>
<feature type="compositionally biased region" description="Basic and acidic residues" evidence="1">
    <location>
        <begin position="212"/>
        <end position="223"/>
    </location>
</feature>
<dbReference type="Proteomes" id="UP000433483">
    <property type="component" value="Unassembled WGS sequence"/>
</dbReference>
<reference evidence="2 3" key="1">
    <citation type="submission" date="2018-08" db="EMBL/GenBank/DDBJ databases">
        <title>Genomic investigation of the strawberry pathogen Phytophthora fragariae indicates pathogenicity is determined by transcriptional variation in three key races.</title>
        <authorList>
            <person name="Adams T.M."/>
            <person name="Armitage A.D."/>
            <person name="Sobczyk M.K."/>
            <person name="Bates H.J."/>
            <person name="Dunwell J.M."/>
            <person name="Nellist C.F."/>
            <person name="Harrison R.J."/>
        </authorList>
    </citation>
    <scope>NUCLEOTIDE SEQUENCE [LARGE SCALE GENOMIC DNA]</scope>
    <source>
        <strain evidence="2 3">NOV-27</strain>
    </source>
</reference>
<evidence type="ECO:0000313" key="2">
    <source>
        <dbReference type="EMBL" id="KAE9217668.1"/>
    </source>
</evidence>
<feature type="compositionally biased region" description="Basic and acidic residues" evidence="1">
    <location>
        <begin position="105"/>
        <end position="125"/>
    </location>
</feature>
<dbReference type="OrthoDB" id="121113at2759"/>
<feature type="region of interest" description="Disordered" evidence="1">
    <location>
        <begin position="66"/>
        <end position="126"/>
    </location>
</feature>
<name>A0A6A3YH33_9STRA</name>
<comment type="caution">
    <text evidence="2">The sequence shown here is derived from an EMBL/GenBank/DDBJ whole genome shotgun (WGS) entry which is preliminary data.</text>
</comment>
<dbReference type="AlphaFoldDB" id="A0A6A3YH33"/>
<feature type="region of interest" description="Disordered" evidence="1">
    <location>
        <begin position="518"/>
        <end position="574"/>
    </location>
</feature>
<gene>
    <name evidence="2" type="ORF">PF005_g8559</name>
</gene>
<organism evidence="2 3">
    <name type="scientific">Phytophthora fragariae</name>
    <dbReference type="NCBI Taxonomy" id="53985"/>
    <lineage>
        <taxon>Eukaryota</taxon>
        <taxon>Sar</taxon>
        <taxon>Stramenopiles</taxon>
        <taxon>Oomycota</taxon>
        <taxon>Peronosporomycetes</taxon>
        <taxon>Peronosporales</taxon>
        <taxon>Peronosporaceae</taxon>
        <taxon>Phytophthora</taxon>
    </lineage>
</organism>
<dbReference type="EMBL" id="QXGB01000367">
    <property type="protein sequence ID" value="KAE9217668.1"/>
    <property type="molecule type" value="Genomic_DNA"/>
</dbReference>
<feature type="region of interest" description="Disordered" evidence="1">
    <location>
        <begin position="1"/>
        <end position="32"/>
    </location>
</feature>
<feature type="compositionally biased region" description="Basic and acidic residues" evidence="1">
    <location>
        <begin position="530"/>
        <end position="540"/>
    </location>
</feature>
<feature type="compositionally biased region" description="Basic and acidic residues" evidence="1">
    <location>
        <begin position="565"/>
        <end position="574"/>
    </location>
</feature>
<accession>A0A6A3YH33</accession>
<evidence type="ECO:0000313" key="3">
    <source>
        <dbReference type="Proteomes" id="UP000433483"/>
    </source>
</evidence>
<feature type="compositionally biased region" description="Polar residues" evidence="1">
    <location>
        <begin position="1"/>
        <end position="13"/>
    </location>
</feature>
<sequence length="574" mass="61562">MYETTNLEVNTNGFEDEGYDAERPTWGQDEEGYNETAPVSVVSPKFGGVLPTDDVGNWERSAIPGAVATDAASSTDTGSAKGEGKGVDEGVFPVDDVNDATESAVQKDRSAEGPSKAQEEQDDGHIAQVVTEEVVRDEGAVFDDDWDWEDCFRDEYVGHLGCGFNPGKEKECDEVSTLPVEATSNGEDEMKRPIVEAKGAMCARAPPSHGGELVERSEPAEEGEHSDDEDPADEVLELGLLLEGKTLGMSEEKEEYEKELEERLYPLDEVELKLRMQKNAEQQQQLSLEEISSILNIPVKTLARTRELSPGELSTPEYWLSWYKKTLAATEEARRANHNFQGTEPAGGKTGRVGSVSLTASDGRDVGGGDVIGGELLLAGCDPVPVADEVDESVARGNILICVKENTLSLKGSGEVFPLGTPRVEEMHSTRISSTVRLRPGGQALVVTEVQGKAPEDATVLIEGLQEVDATVRVARTLCTVNDGKVLVEVCNTSTEEVIISKHTLLAVATVVPETAFASSASTDGGKTPASEESRTKPEENPSWIDSILSAAATGASSSQGTMPELEKPHRTVL</sequence>
<feature type="compositionally biased region" description="Low complexity" evidence="1">
    <location>
        <begin position="66"/>
        <end position="80"/>
    </location>
</feature>
<evidence type="ECO:0000256" key="1">
    <source>
        <dbReference type="SAM" id="MobiDB-lite"/>
    </source>
</evidence>